<dbReference type="PANTHER" id="PTHR46825:SF15">
    <property type="entry name" value="BETA-LACTAMASE-RELATED DOMAIN-CONTAINING PROTEIN"/>
    <property type="match status" value="1"/>
</dbReference>
<dbReference type="Pfam" id="PF00144">
    <property type="entry name" value="Beta-lactamase"/>
    <property type="match status" value="1"/>
</dbReference>
<dbReference type="InterPro" id="IPR021860">
    <property type="entry name" value="Peptidase_S12_Pab87-rel_C"/>
</dbReference>
<dbReference type="InterPro" id="IPR001466">
    <property type="entry name" value="Beta-lactam-related"/>
</dbReference>
<keyword evidence="1" id="KW-0732">Signal</keyword>
<evidence type="ECO:0000259" key="3">
    <source>
        <dbReference type="Pfam" id="PF11954"/>
    </source>
</evidence>
<evidence type="ECO:0000313" key="4">
    <source>
        <dbReference type="EMBL" id="KRG73391.1"/>
    </source>
</evidence>
<keyword evidence="5" id="KW-1185">Reference proteome</keyword>
<feature type="chain" id="PRO_5006394576" evidence="1">
    <location>
        <begin position="20"/>
        <end position="519"/>
    </location>
</feature>
<name>A0A0R0CUG3_9GAMM</name>
<dbReference type="RefSeq" id="WP_057508673.1">
    <property type="nucleotide sequence ID" value="NZ_LDJK01000047.1"/>
</dbReference>
<reference evidence="4 5" key="1">
    <citation type="submission" date="2015-05" db="EMBL/GenBank/DDBJ databases">
        <title>Genome sequencing and analysis of members of genus Stenotrophomonas.</title>
        <authorList>
            <person name="Patil P.P."/>
            <person name="Midha S."/>
            <person name="Patil P.B."/>
        </authorList>
    </citation>
    <scope>NUCLEOTIDE SEQUENCE [LARGE SCALE GENOMIC DNA]</scope>
    <source>
        <strain evidence="4 5">DSM 21508</strain>
    </source>
</reference>
<feature type="domain" description="Beta-lactamase-related" evidence="2">
    <location>
        <begin position="29"/>
        <end position="365"/>
    </location>
</feature>
<dbReference type="AlphaFoldDB" id="A0A0R0CUG3"/>
<dbReference type="InterPro" id="IPR050491">
    <property type="entry name" value="AmpC-like"/>
</dbReference>
<dbReference type="Pfam" id="PF11954">
    <property type="entry name" value="DUF3471"/>
    <property type="match status" value="1"/>
</dbReference>
<evidence type="ECO:0000313" key="5">
    <source>
        <dbReference type="Proteomes" id="UP000051386"/>
    </source>
</evidence>
<dbReference type="PANTHER" id="PTHR46825">
    <property type="entry name" value="D-ALANYL-D-ALANINE-CARBOXYPEPTIDASE/ENDOPEPTIDASE AMPH"/>
    <property type="match status" value="1"/>
</dbReference>
<dbReference type="PATRIC" id="fig|517011.3.peg.1918"/>
<organism evidence="4 5">
    <name type="scientific">Stenotrophomonas chelatiphaga</name>
    <dbReference type="NCBI Taxonomy" id="517011"/>
    <lineage>
        <taxon>Bacteria</taxon>
        <taxon>Pseudomonadati</taxon>
        <taxon>Pseudomonadota</taxon>
        <taxon>Gammaproteobacteria</taxon>
        <taxon>Lysobacterales</taxon>
        <taxon>Lysobacteraceae</taxon>
        <taxon>Stenotrophomonas</taxon>
    </lineage>
</organism>
<dbReference type="EMBL" id="LDJK01000047">
    <property type="protein sequence ID" value="KRG73391.1"/>
    <property type="molecule type" value="Genomic_DNA"/>
</dbReference>
<protein>
    <submittedName>
        <fullName evidence="4">Beta-lactamase</fullName>
    </submittedName>
</protein>
<dbReference type="InterPro" id="IPR012338">
    <property type="entry name" value="Beta-lactam/transpept-like"/>
</dbReference>
<sequence>MKFLIGGAMLLACTTLATAATPPPLQDLDATVERVRARFDVPGIAVAVVKDGKVVLEQGWGVREQGRPEPVQADTLFAIASNTKAFTALSLNLLAEQGLLKMDDRVVDHLPSFRMSDPFVTQQMTLRDLLSHRSGLGLGAGDLLFWPTTTYSNAEVVERLGRVPLKGGFRERYAYDNILYAVAQQVIEKVSGQSYQAFLQQRIFDKVGMAGTRYNADHLRAGDNAAVGHAKFDFTDLRTVAPLTWQNNAGAGGIYSSVHDMARWMQVQLAQGQLADGSALFTAKSQQQMWQMITPQVVAEPAVPELAPARPNFAGYAEGWSLSDFRGRKLVWHTGGWPGMVSRVTLVPGENLGVVVLTNQEAGAAFNAITLSVLDAYLGGERHDWVEAYGKAVDKGRDKADAAWARHQAARTTGSTPSLPLKGYAGRYRDRWYGDMHITGNGKALRLQFDKTAQLVGTLEHWQHDTFIVRWDDRSLNADAFVNFSLDPDGKVREVRLQAISELTDFSFDFQDLLFVPQG</sequence>
<feature type="signal peptide" evidence="1">
    <location>
        <begin position="1"/>
        <end position="19"/>
    </location>
</feature>
<evidence type="ECO:0000259" key="2">
    <source>
        <dbReference type="Pfam" id="PF00144"/>
    </source>
</evidence>
<gene>
    <name evidence="4" type="ORF">ABB28_11030</name>
</gene>
<dbReference type="Gene3D" id="3.40.710.10">
    <property type="entry name" value="DD-peptidase/beta-lactamase superfamily"/>
    <property type="match status" value="1"/>
</dbReference>
<evidence type="ECO:0000256" key="1">
    <source>
        <dbReference type="SAM" id="SignalP"/>
    </source>
</evidence>
<proteinExistence type="predicted"/>
<feature type="domain" description="Peptidase S12 Pab87-related C-terminal" evidence="3">
    <location>
        <begin position="411"/>
        <end position="515"/>
    </location>
</feature>
<dbReference type="Proteomes" id="UP000051386">
    <property type="component" value="Unassembled WGS sequence"/>
</dbReference>
<dbReference type="SUPFAM" id="SSF56601">
    <property type="entry name" value="beta-lactamase/transpeptidase-like"/>
    <property type="match status" value="1"/>
</dbReference>
<dbReference type="Gene3D" id="2.40.128.600">
    <property type="match status" value="1"/>
</dbReference>
<comment type="caution">
    <text evidence="4">The sequence shown here is derived from an EMBL/GenBank/DDBJ whole genome shotgun (WGS) entry which is preliminary data.</text>
</comment>
<accession>A0A0R0CUG3</accession>